<protein>
    <submittedName>
        <fullName evidence="3">Glutathione S-transferase</fullName>
    </submittedName>
</protein>
<dbReference type="EMBL" id="FQXB01000001">
    <property type="protein sequence ID" value="SHG80762.1"/>
    <property type="molecule type" value="Genomic_DNA"/>
</dbReference>
<dbReference type="CDD" id="cd03046">
    <property type="entry name" value="GST_N_GTT1_like"/>
    <property type="match status" value="1"/>
</dbReference>
<dbReference type="Gene3D" id="1.20.1050.10">
    <property type="match status" value="1"/>
</dbReference>
<dbReference type="InterPro" id="IPR036282">
    <property type="entry name" value="Glutathione-S-Trfase_C_sf"/>
</dbReference>
<dbReference type="SFLD" id="SFLDG01150">
    <property type="entry name" value="Main.1:_Beta-like"/>
    <property type="match status" value="1"/>
</dbReference>
<dbReference type="OrthoDB" id="5740960at2"/>
<dbReference type="AlphaFoldDB" id="A0A1M5MUD3"/>
<dbReference type="PANTHER" id="PTHR44051">
    <property type="entry name" value="GLUTATHIONE S-TRANSFERASE-RELATED"/>
    <property type="match status" value="1"/>
</dbReference>
<dbReference type="SFLD" id="SFLDS00019">
    <property type="entry name" value="Glutathione_Transferase_(cytos"/>
    <property type="match status" value="1"/>
</dbReference>
<feature type="domain" description="GST C-terminal" evidence="2">
    <location>
        <begin position="85"/>
        <end position="210"/>
    </location>
</feature>
<accession>A0A1M5MUD3</accession>
<dbReference type="PROSITE" id="PS50404">
    <property type="entry name" value="GST_NTER"/>
    <property type="match status" value="1"/>
</dbReference>
<dbReference type="Pfam" id="PF00043">
    <property type="entry name" value="GST_C"/>
    <property type="match status" value="1"/>
</dbReference>
<dbReference type="InterPro" id="IPR010987">
    <property type="entry name" value="Glutathione-S-Trfase_C-like"/>
</dbReference>
<dbReference type="InterPro" id="IPR040079">
    <property type="entry name" value="Glutathione_S-Trfase"/>
</dbReference>
<proteinExistence type="predicted"/>
<dbReference type="STRING" id="1508389.SAMN05444003_1020"/>
<dbReference type="Pfam" id="PF13409">
    <property type="entry name" value="GST_N_2"/>
    <property type="match status" value="1"/>
</dbReference>
<name>A0A1M5MUD3_9RHOB</name>
<keyword evidence="3" id="KW-0808">Transferase</keyword>
<dbReference type="Proteomes" id="UP000184074">
    <property type="component" value="Unassembled WGS sequence"/>
</dbReference>
<sequence length="217" mass="24272">MIRLHHCHQTRSMRSLWLLEELGIGFDLICYGFDGAIKTPEYLTLNPAGRVPTLEIDGDVLFESGAIAEVLCDRFSPDGLGRSVGNPERAQWLNWLHYAETISQHTAALTQQHIMLFEDHMRSPVIMKIEAKRLAKTFAAVDATLKGQDYLLKDGFSAADIGVGQAVYMGQHFVALADFPNLSVWFDRVTARPAFQRSLTDGAPLYAKDFYPPWTAA</sequence>
<evidence type="ECO:0000259" key="1">
    <source>
        <dbReference type="PROSITE" id="PS50404"/>
    </source>
</evidence>
<dbReference type="SUPFAM" id="SSF47616">
    <property type="entry name" value="GST C-terminal domain-like"/>
    <property type="match status" value="1"/>
</dbReference>
<dbReference type="PROSITE" id="PS50405">
    <property type="entry name" value="GST_CTER"/>
    <property type="match status" value="1"/>
</dbReference>
<evidence type="ECO:0000313" key="3">
    <source>
        <dbReference type="EMBL" id="SHG80762.1"/>
    </source>
</evidence>
<feature type="domain" description="GST N-terminal" evidence="1">
    <location>
        <begin position="1"/>
        <end position="79"/>
    </location>
</feature>
<keyword evidence="4" id="KW-1185">Reference proteome</keyword>
<dbReference type="PANTHER" id="PTHR44051:SF8">
    <property type="entry name" value="GLUTATHIONE S-TRANSFERASE GSTA"/>
    <property type="match status" value="1"/>
</dbReference>
<gene>
    <name evidence="3" type="ORF">SAMN05444003_1020</name>
</gene>
<evidence type="ECO:0000313" key="4">
    <source>
        <dbReference type="Proteomes" id="UP000184074"/>
    </source>
</evidence>
<dbReference type="GO" id="GO:0016740">
    <property type="term" value="F:transferase activity"/>
    <property type="evidence" value="ECO:0007669"/>
    <property type="project" value="UniProtKB-KW"/>
</dbReference>
<dbReference type="RefSeq" id="WP_072899761.1">
    <property type="nucleotide sequence ID" value="NZ_FQXB01000001.1"/>
</dbReference>
<dbReference type="InterPro" id="IPR004046">
    <property type="entry name" value="GST_C"/>
</dbReference>
<dbReference type="Gene3D" id="3.40.30.10">
    <property type="entry name" value="Glutaredoxin"/>
    <property type="match status" value="1"/>
</dbReference>
<reference evidence="3 4" key="1">
    <citation type="submission" date="2016-11" db="EMBL/GenBank/DDBJ databases">
        <authorList>
            <person name="Jaros S."/>
            <person name="Januszkiewicz K."/>
            <person name="Wedrychowicz H."/>
        </authorList>
    </citation>
    <scope>NUCLEOTIDE SEQUENCE [LARGE SCALE GENOMIC DNA]</scope>
    <source>
        <strain evidence="3 4">DSM 28715</strain>
    </source>
</reference>
<dbReference type="SUPFAM" id="SSF52833">
    <property type="entry name" value="Thioredoxin-like"/>
    <property type="match status" value="1"/>
</dbReference>
<organism evidence="3 4">
    <name type="scientific">Cognatiyoonia sediminum</name>
    <dbReference type="NCBI Taxonomy" id="1508389"/>
    <lineage>
        <taxon>Bacteria</taxon>
        <taxon>Pseudomonadati</taxon>
        <taxon>Pseudomonadota</taxon>
        <taxon>Alphaproteobacteria</taxon>
        <taxon>Rhodobacterales</taxon>
        <taxon>Paracoccaceae</taxon>
        <taxon>Cognatiyoonia</taxon>
    </lineage>
</organism>
<dbReference type="InterPro" id="IPR036249">
    <property type="entry name" value="Thioredoxin-like_sf"/>
</dbReference>
<dbReference type="InterPro" id="IPR004045">
    <property type="entry name" value="Glutathione_S-Trfase_N"/>
</dbReference>
<dbReference type="SFLD" id="SFLDG00358">
    <property type="entry name" value="Main_(cytGST)"/>
    <property type="match status" value="1"/>
</dbReference>
<evidence type="ECO:0000259" key="2">
    <source>
        <dbReference type="PROSITE" id="PS50405"/>
    </source>
</evidence>